<gene>
    <name evidence="3" type="ORF">CMC5_047220</name>
</gene>
<accession>A0A0K1EI83</accession>
<evidence type="ECO:0000256" key="1">
    <source>
        <dbReference type="SAM" id="MobiDB-lite"/>
    </source>
</evidence>
<evidence type="ECO:0008006" key="5">
    <source>
        <dbReference type="Google" id="ProtNLM"/>
    </source>
</evidence>
<reference evidence="3 4" key="1">
    <citation type="submission" date="2015-07" db="EMBL/GenBank/DDBJ databases">
        <title>Genome analysis of myxobacterium Chondromyces crocatus Cm c5 reveals a high potential for natural compound synthesis and the genetic basis for the loss of fruiting body formation.</title>
        <authorList>
            <person name="Zaburannyi N."/>
            <person name="Bunk B."/>
            <person name="Maier J."/>
            <person name="Overmann J."/>
            <person name="Mueller R."/>
        </authorList>
    </citation>
    <scope>NUCLEOTIDE SEQUENCE [LARGE SCALE GENOMIC DNA]</scope>
    <source>
        <strain evidence="3 4">Cm c5</strain>
    </source>
</reference>
<dbReference type="Gene3D" id="1.25.40.10">
    <property type="entry name" value="Tetratricopeptide repeat domain"/>
    <property type="match status" value="1"/>
</dbReference>
<dbReference type="AlphaFoldDB" id="A0A0K1EI83"/>
<name>A0A0K1EI83_CHOCO</name>
<organism evidence="3 4">
    <name type="scientific">Chondromyces crocatus</name>
    <dbReference type="NCBI Taxonomy" id="52"/>
    <lineage>
        <taxon>Bacteria</taxon>
        <taxon>Pseudomonadati</taxon>
        <taxon>Myxococcota</taxon>
        <taxon>Polyangia</taxon>
        <taxon>Polyangiales</taxon>
        <taxon>Polyangiaceae</taxon>
        <taxon>Chondromyces</taxon>
    </lineage>
</organism>
<feature type="region of interest" description="Disordered" evidence="1">
    <location>
        <begin position="80"/>
        <end position="200"/>
    </location>
</feature>
<feature type="compositionally biased region" description="Low complexity" evidence="1">
    <location>
        <begin position="178"/>
        <end position="194"/>
    </location>
</feature>
<dbReference type="EMBL" id="CP012159">
    <property type="protein sequence ID" value="AKT40566.1"/>
    <property type="molecule type" value="Genomic_DNA"/>
</dbReference>
<evidence type="ECO:0000313" key="4">
    <source>
        <dbReference type="Proteomes" id="UP000067626"/>
    </source>
</evidence>
<keyword evidence="2" id="KW-0472">Membrane</keyword>
<keyword evidence="4" id="KW-1185">Reference proteome</keyword>
<dbReference type="InterPro" id="IPR011990">
    <property type="entry name" value="TPR-like_helical_dom_sf"/>
</dbReference>
<dbReference type="Proteomes" id="UP000067626">
    <property type="component" value="Chromosome"/>
</dbReference>
<dbReference type="STRING" id="52.CMC5_047220"/>
<feature type="compositionally biased region" description="Low complexity" evidence="1">
    <location>
        <begin position="126"/>
        <end position="140"/>
    </location>
</feature>
<keyword evidence="2" id="KW-0812">Transmembrane</keyword>
<evidence type="ECO:0000256" key="2">
    <source>
        <dbReference type="SAM" id="Phobius"/>
    </source>
</evidence>
<protein>
    <recommendedName>
        <fullName evidence="5">Tetratricopeptide repeat protein</fullName>
    </recommendedName>
</protein>
<feature type="transmembrane region" description="Helical" evidence="2">
    <location>
        <begin position="44"/>
        <end position="63"/>
    </location>
</feature>
<proteinExistence type="predicted"/>
<dbReference type="KEGG" id="ccro:CMC5_047220"/>
<sequence length="298" mass="30865">MKRDVLAEAARALREQSDGAAANPDATRARILATMRKQRTRRVVLLRTVVPLAAVVVGSLAWAGPGGLPALWTAVTSILDDAEPTGTPPASTKASPGAPSDGEEIPDTSDGSRAAGAPSAQPSSTEGGPSAERSSESAPETVAQPGHETRSVASGRARPDVASSSSIAAAPREVTQTGAPRAVPSSASPPRAGAEVAPEGDVISREHALYKEAHRIHFVERNPAAALGAWDAYLREDPRGRFATEARYNRALCLVRLGRAGEARSALESFARGAFGGYRQADAQKLLDALEHAAPPAP</sequence>
<keyword evidence="2" id="KW-1133">Transmembrane helix</keyword>
<evidence type="ECO:0000313" key="3">
    <source>
        <dbReference type="EMBL" id="AKT40566.1"/>
    </source>
</evidence>